<keyword evidence="3" id="KW-1185">Reference proteome</keyword>
<evidence type="ECO:0000313" key="3">
    <source>
        <dbReference type="Proteomes" id="UP000606786"/>
    </source>
</evidence>
<dbReference type="EMBL" id="CAJHJT010000012">
    <property type="protein sequence ID" value="CAD6999291.1"/>
    <property type="molecule type" value="Genomic_DNA"/>
</dbReference>
<evidence type="ECO:0000313" key="2">
    <source>
        <dbReference type="EMBL" id="CAD6999291.1"/>
    </source>
</evidence>
<accession>A0A811UKL6</accession>
<feature type="compositionally biased region" description="Low complexity" evidence="1">
    <location>
        <begin position="380"/>
        <end position="405"/>
    </location>
</feature>
<gene>
    <name evidence="2" type="ORF">CCAP1982_LOCUS7820</name>
</gene>
<sequence>MRKIYLKREGIEKRFRRIRVHLIAFRPYAGKSTKYADNKGVTQQRIKRSHKLKLWKSRKEFCLGQILFDWKSSSTCSVATRTCQDALKHETFPFPDIKRALKGFDSGIDGGEVRKGPSPRSCDILPAGKLPPESDAASPRGMQPCSPSGVIAVMPPSKSPTMETAAGQQANVHVGSDENACEKEQQQRAATPIGTAPTTNTNTTATTTHLTNARACPLKFSIAKIWSPINAPAVNAYRRDECESERAELHYPPRLVVNNNAPAPTLTTMTLRSKNMCPSASANTAAAVTAAAVAANTVTNVAAVQQFLMCAAAAAQYAALTAAQQQTLLANPGAAAHLSSFTASLNSFHTQSLRRNLSASGHHLAAAAAAAAAAQVQAQHAHHQALASAHPQLQQSLEKQQQHQQQQHHKIRDGAAYLA</sequence>
<name>A0A811UKL6_CERCA</name>
<feature type="region of interest" description="Disordered" evidence="1">
    <location>
        <begin position="380"/>
        <end position="419"/>
    </location>
</feature>
<dbReference type="Proteomes" id="UP000606786">
    <property type="component" value="Unassembled WGS sequence"/>
</dbReference>
<organism evidence="2 3">
    <name type="scientific">Ceratitis capitata</name>
    <name type="common">Mediterranean fruit fly</name>
    <name type="synonym">Tephritis capitata</name>
    <dbReference type="NCBI Taxonomy" id="7213"/>
    <lineage>
        <taxon>Eukaryota</taxon>
        <taxon>Metazoa</taxon>
        <taxon>Ecdysozoa</taxon>
        <taxon>Arthropoda</taxon>
        <taxon>Hexapoda</taxon>
        <taxon>Insecta</taxon>
        <taxon>Pterygota</taxon>
        <taxon>Neoptera</taxon>
        <taxon>Endopterygota</taxon>
        <taxon>Diptera</taxon>
        <taxon>Brachycera</taxon>
        <taxon>Muscomorpha</taxon>
        <taxon>Tephritoidea</taxon>
        <taxon>Tephritidae</taxon>
        <taxon>Ceratitis</taxon>
        <taxon>Ceratitis</taxon>
    </lineage>
</organism>
<reference evidence="2" key="1">
    <citation type="submission" date="2020-11" db="EMBL/GenBank/DDBJ databases">
        <authorList>
            <person name="Whitehead M."/>
        </authorList>
    </citation>
    <scope>NUCLEOTIDE SEQUENCE</scope>
    <source>
        <strain evidence="2">EGII</strain>
    </source>
</reference>
<comment type="caution">
    <text evidence="2">The sequence shown here is derived from an EMBL/GenBank/DDBJ whole genome shotgun (WGS) entry which is preliminary data.</text>
</comment>
<feature type="region of interest" description="Disordered" evidence="1">
    <location>
        <begin position="108"/>
        <end position="143"/>
    </location>
</feature>
<proteinExistence type="predicted"/>
<dbReference type="OrthoDB" id="5062908at2759"/>
<protein>
    <submittedName>
        <fullName evidence="2">(Mediterranean fruit fly) hypothetical protein</fullName>
    </submittedName>
</protein>
<dbReference type="AlphaFoldDB" id="A0A811UKL6"/>
<evidence type="ECO:0000256" key="1">
    <source>
        <dbReference type="SAM" id="MobiDB-lite"/>
    </source>
</evidence>